<evidence type="ECO:0000313" key="2">
    <source>
        <dbReference type="Proteomes" id="UP000499080"/>
    </source>
</evidence>
<evidence type="ECO:0000313" key="1">
    <source>
        <dbReference type="EMBL" id="GBM19158.1"/>
    </source>
</evidence>
<accession>A0A4Y2DTJ9</accession>
<comment type="caution">
    <text evidence="1">The sequence shown here is derived from an EMBL/GenBank/DDBJ whole genome shotgun (WGS) entry which is preliminary data.</text>
</comment>
<protein>
    <submittedName>
        <fullName evidence="1">Uncharacterized protein</fullName>
    </submittedName>
</protein>
<proteinExistence type="predicted"/>
<reference evidence="1 2" key="1">
    <citation type="journal article" date="2019" name="Sci. Rep.">
        <title>Orb-weaving spider Araneus ventricosus genome elucidates the spidroin gene catalogue.</title>
        <authorList>
            <person name="Kono N."/>
            <person name="Nakamura H."/>
            <person name="Ohtoshi R."/>
            <person name="Moran D.A.P."/>
            <person name="Shinohara A."/>
            <person name="Yoshida Y."/>
            <person name="Fujiwara M."/>
            <person name="Mori M."/>
            <person name="Tomita M."/>
            <person name="Arakawa K."/>
        </authorList>
    </citation>
    <scope>NUCLEOTIDE SEQUENCE [LARGE SCALE GENOMIC DNA]</scope>
</reference>
<dbReference type="Proteomes" id="UP000499080">
    <property type="component" value="Unassembled WGS sequence"/>
</dbReference>
<sequence>MSSGRDMLQEKTNVGIPGNELAEQYAKIFIYDHSFLPLPLCEMCCVTMHLLTLMRTAFGSQALCVHGPESTANFVVFAVNGPMPIWYAGRRFLTVLCEALEKEKIWSSNEDEEF</sequence>
<dbReference type="AlphaFoldDB" id="A0A4Y2DTJ9"/>
<keyword evidence="2" id="KW-1185">Reference proteome</keyword>
<gene>
    <name evidence="1" type="ORF">AVEN_79877_1</name>
</gene>
<name>A0A4Y2DTJ9_ARAVE</name>
<organism evidence="1 2">
    <name type="scientific">Araneus ventricosus</name>
    <name type="common">Orbweaver spider</name>
    <name type="synonym">Epeira ventricosa</name>
    <dbReference type="NCBI Taxonomy" id="182803"/>
    <lineage>
        <taxon>Eukaryota</taxon>
        <taxon>Metazoa</taxon>
        <taxon>Ecdysozoa</taxon>
        <taxon>Arthropoda</taxon>
        <taxon>Chelicerata</taxon>
        <taxon>Arachnida</taxon>
        <taxon>Araneae</taxon>
        <taxon>Araneomorphae</taxon>
        <taxon>Entelegynae</taxon>
        <taxon>Araneoidea</taxon>
        <taxon>Araneidae</taxon>
        <taxon>Araneus</taxon>
    </lineage>
</organism>
<dbReference type="EMBL" id="BGPR01000418">
    <property type="protein sequence ID" value="GBM19158.1"/>
    <property type="molecule type" value="Genomic_DNA"/>
</dbReference>